<feature type="domain" description="Integrase-type" evidence="10">
    <location>
        <begin position="49"/>
        <end position="108"/>
    </location>
</feature>
<keyword evidence="8" id="KW-0238">DNA-binding</keyword>
<evidence type="ECO:0000313" key="12">
    <source>
        <dbReference type="WBParaSite" id="HCON_00090530-00001"/>
    </source>
</evidence>
<evidence type="ECO:0000259" key="10">
    <source>
        <dbReference type="PROSITE" id="PS51027"/>
    </source>
</evidence>
<evidence type="ECO:0000256" key="7">
    <source>
        <dbReference type="ARBA" id="ARBA00022908"/>
    </source>
</evidence>
<organism evidence="11 12">
    <name type="scientific">Haemonchus contortus</name>
    <name type="common">Barber pole worm</name>
    <dbReference type="NCBI Taxonomy" id="6289"/>
    <lineage>
        <taxon>Eukaryota</taxon>
        <taxon>Metazoa</taxon>
        <taxon>Ecdysozoa</taxon>
        <taxon>Nematoda</taxon>
        <taxon>Chromadorea</taxon>
        <taxon>Rhabditida</taxon>
        <taxon>Rhabditina</taxon>
        <taxon>Rhabditomorpha</taxon>
        <taxon>Strongyloidea</taxon>
        <taxon>Trichostrongylidae</taxon>
        <taxon>Haemonchus</taxon>
    </lineage>
</organism>
<keyword evidence="3" id="KW-0540">Nuclease</keyword>
<dbReference type="GO" id="GO:0046872">
    <property type="term" value="F:metal ion binding"/>
    <property type="evidence" value="ECO:0007669"/>
    <property type="project" value="UniProtKB-KW"/>
</dbReference>
<dbReference type="WBParaSite" id="HCON_00090530-00001">
    <property type="protein sequence ID" value="HCON_00090530-00001"/>
    <property type="gene ID" value="HCON_00090530"/>
</dbReference>
<keyword evidence="7" id="KW-0229">DNA integration</keyword>
<dbReference type="GO" id="GO:0016787">
    <property type="term" value="F:hydrolase activity"/>
    <property type="evidence" value="ECO:0007669"/>
    <property type="project" value="UniProtKB-KW"/>
</dbReference>
<name>A0A7I4YH86_HAECO</name>
<keyword evidence="5" id="KW-0255">Endonuclease</keyword>
<dbReference type="Proteomes" id="UP000025227">
    <property type="component" value="Unplaced"/>
</dbReference>
<dbReference type="OrthoDB" id="5877084at2759"/>
<evidence type="ECO:0000256" key="8">
    <source>
        <dbReference type="ARBA" id="ARBA00023125"/>
    </source>
</evidence>
<keyword evidence="2" id="KW-0548">Nucleotidyltransferase</keyword>
<evidence type="ECO:0000256" key="1">
    <source>
        <dbReference type="ARBA" id="ARBA00022679"/>
    </source>
</evidence>
<evidence type="ECO:0000256" key="5">
    <source>
        <dbReference type="ARBA" id="ARBA00022759"/>
    </source>
</evidence>
<dbReference type="GO" id="GO:0015074">
    <property type="term" value="P:DNA integration"/>
    <property type="evidence" value="ECO:0007669"/>
    <property type="project" value="UniProtKB-KW"/>
</dbReference>
<keyword evidence="4" id="KW-0479">Metal-binding</keyword>
<evidence type="ECO:0000256" key="9">
    <source>
        <dbReference type="PROSITE-ProRule" id="PRU00506"/>
    </source>
</evidence>
<dbReference type="PROSITE" id="PS51027">
    <property type="entry name" value="INTEGRASE_DBD"/>
    <property type="match status" value="1"/>
</dbReference>
<evidence type="ECO:0000256" key="2">
    <source>
        <dbReference type="ARBA" id="ARBA00022695"/>
    </source>
</evidence>
<evidence type="ECO:0000256" key="3">
    <source>
        <dbReference type="ARBA" id="ARBA00022722"/>
    </source>
</evidence>
<dbReference type="GO" id="GO:0004519">
    <property type="term" value="F:endonuclease activity"/>
    <property type="evidence" value="ECO:0007669"/>
    <property type="project" value="UniProtKB-KW"/>
</dbReference>
<sequence length="216" mass="24834">MDSYVQELVVGTQIARKYAVEINYRMRKRMKMYYDREKKAHEAPLKIGDRVYVRIPSERLSLNPKLTNLWEGPYRVIDTSENSALITLTGRNKEIMRVPVDTLRKLPASVSDDPIITRKTRGKRGRPRKKVPSSNSSIICNSIFISRTLLGIDHPLNLRRQCQCGLFGQMAHVALPGLKHPMARSKKVLDMFQLANVAFIAEQVEQVGEMKERRRS</sequence>
<evidence type="ECO:0000256" key="6">
    <source>
        <dbReference type="ARBA" id="ARBA00022801"/>
    </source>
</evidence>
<dbReference type="AlphaFoldDB" id="A0A7I4YH86"/>
<keyword evidence="1" id="KW-0808">Transferase</keyword>
<evidence type="ECO:0000256" key="4">
    <source>
        <dbReference type="ARBA" id="ARBA00022723"/>
    </source>
</evidence>
<feature type="DNA-binding region" description="Integrase-type" evidence="9">
    <location>
        <begin position="49"/>
        <end position="108"/>
    </location>
</feature>
<reference evidence="12" key="1">
    <citation type="submission" date="2020-12" db="UniProtKB">
        <authorList>
            <consortium name="WormBaseParasite"/>
        </authorList>
    </citation>
    <scope>IDENTIFICATION</scope>
    <source>
        <strain evidence="12">MHco3</strain>
    </source>
</reference>
<keyword evidence="11" id="KW-1185">Reference proteome</keyword>
<dbReference type="GO" id="GO:0016779">
    <property type="term" value="F:nucleotidyltransferase activity"/>
    <property type="evidence" value="ECO:0007669"/>
    <property type="project" value="UniProtKB-KW"/>
</dbReference>
<dbReference type="InterPro" id="IPR001037">
    <property type="entry name" value="Integrase_C_retrovir"/>
</dbReference>
<proteinExistence type="predicted"/>
<protein>
    <submittedName>
        <fullName evidence="12">Integrase-type domain-containing protein</fullName>
    </submittedName>
</protein>
<dbReference type="GO" id="GO:0003677">
    <property type="term" value="F:DNA binding"/>
    <property type="evidence" value="ECO:0007669"/>
    <property type="project" value="UniProtKB-KW"/>
</dbReference>
<accession>A0A7I4YH86</accession>
<keyword evidence="6" id="KW-0378">Hydrolase</keyword>
<evidence type="ECO:0000313" key="11">
    <source>
        <dbReference type="Proteomes" id="UP000025227"/>
    </source>
</evidence>